<sequence length="67" mass="7450">MDYISHLLWFNQLQLFHKSGLIPGEPSSSINVEYPRALANLALPKTRKIPGESDLNAFSFLAIPALP</sequence>
<keyword evidence="2" id="KW-1185">Reference proteome</keyword>
<comment type="caution">
    <text evidence="1">The sequence shown here is derived from an EMBL/GenBank/DDBJ whole genome shotgun (WGS) entry which is preliminary data.</text>
</comment>
<accession>A0AAV3YM89</accession>
<organism evidence="1 2">
    <name type="scientific">Plakobranchus ocellatus</name>
    <dbReference type="NCBI Taxonomy" id="259542"/>
    <lineage>
        <taxon>Eukaryota</taxon>
        <taxon>Metazoa</taxon>
        <taxon>Spiralia</taxon>
        <taxon>Lophotrochozoa</taxon>
        <taxon>Mollusca</taxon>
        <taxon>Gastropoda</taxon>
        <taxon>Heterobranchia</taxon>
        <taxon>Euthyneura</taxon>
        <taxon>Panpulmonata</taxon>
        <taxon>Sacoglossa</taxon>
        <taxon>Placobranchoidea</taxon>
        <taxon>Plakobranchidae</taxon>
        <taxon>Plakobranchus</taxon>
    </lineage>
</organism>
<evidence type="ECO:0000313" key="1">
    <source>
        <dbReference type="EMBL" id="GFN84133.1"/>
    </source>
</evidence>
<protein>
    <submittedName>
        <fullName evidence="1">Uncharacterized protein</fullName>
    </submittedName>
</protein>
<reference evidence="1 2" key="1">
    <citation type="journal article" date="2021" name="Elife">
        <title>Chloroplast acquisition without the gene transfer in kleptoplastic sea slugs, Plakobranchus ocellatus.</title>
        <authorList>
            <person name="Maeda T."/>
            <person name="Takahashi S."/>
            <person name="Yoshida T."/>
            <person name="Shimamura S."/>
            <person name="Takaki Y."/>
            <person name="Nagai Y."/>
            <person name="Toyoda A."/>
            <person name="Suzuki Y."/>
            <person name="Arimoto A."/>
            <person name="Ishii H."/>
            <person name="Satoh N."/>
            <person name="Nishiyama T."/>
            <person name="Hasebe M."/>
            <person name="Maruyama T."/>
            <person name="Minagawa J."/>
            <person name="Obokata J."/>
            <person name="Shigenobu S."/>
        </authorList>
    </citation>
    <scope>NUCLEOTIDE SEQUENCE [LARGE SCALE GENOMIC DNA]</scope>
</reference>
<name>A0AAV3YM89_9GAST</name>
<dbReference type="Proteomes" id="UP000735302">
    <property type="component" value="Unassembled WGS sequence"/>
</dbReference>
<evidence type="ECO:0000313" key="2">
    <source>
        <dbReference type="Proteomes" id="UP000735302"/>
    </source>
</evidence>
<gene>
    <name evidence="1" type="ORF">PoB_001063900</name>
</gene>
<dbReference type="EMBL" id="BLXT01001278">
    <property type="protein sequence ID" value="GFN84133.1"/>
    <property type="molecule type" value="Genomic_DNA"/>
</dbReference>
<proteinExistence type="predicted"/>
<dbReference type="AlphaFoldDB" id="A0AAV3YM89"/>